<gene>
    <name evidence="3" type="ORF">NYR52_09195</name>
</gene>
<dbReference type="EMBL" id="CP103866">
    <property type="protein sequence ID" value="UWE02367.1"/>
    <property type="molecule type" value="Genomic_DNA"/>
</dbReference>
<dbReference type="CDD" id="cd07381">
    <property type="entry name" value="MPP_CapA"/>
    <property type="match status" value="1"/>
</dbReference>
<dbReference type="Proteomes" id="UP001058650">
    <property type="component" value="Chromosome"/>
</dbReference>
<evidence type="ECO:0000313" key="3">
    <source>
        <dbReference type="EMBL" id="UWE02367.1"/>
    </source>
</evidence>
<dbReference type="Pfam" id="PF09587">
    <property type="entry name" value="PGA_cap"/>
    <property type="match status" value="1"/>
</dbReference>
<dbReference type="InterPro" id="IPR019079">
    <property type="entry name" value="Capsule_synth_CapA"/>
</dbReference>
<dbReference type="PANTHER" id="PTHR33393">
    <property type="entry name" value="POLYGLUTAMINE SYNTHESIS ACCESSORY PROTEIN RV0574C-RELATED"/>
    <property type="match status" value="1"/>
</dbReference>
<name>A0ABY5TY71_LACSH</name>
<evidence type="ECO:0000256" key="1">
    <source>
        <dbReference type="ARBA" id="ARBA00005662"/>
    </source>
</evidence>
<evidence type="ECO:0000313" key="4">
    <source>
        <dbReference type="Proteomes" id="UP001058650"/>
    </source>
</evidence>
<comment type="similarity">
    <text evidence="1">Belongs to the CapA family.</text>
</comment>
<dbReference type="PANTHER" id="PTHR33393:SF12">
    <property type="entry name" value="CAPSULE BIOSYNTHESIS PROTEIN CAPA"/>
    <property type="match status" value="1"/>
</dbReference>
<dbReference type="InterPro" id="IPR029052">
    <property type="entry name" value="Metallo-depent_PP-like"/>
</dbReference>
<dbReference type="SUPFAM" id="SSF56300">
    <property type="entry name" value="Metallo-dependent phosphatases"/>
    <property type="match status" value="1"/>
</dbReference>
<accession>A0ABY5TY71</accession>
<keyword evidence="4" id="KW-1185">Reference proteome</keyword>
<proteinExistence type="inferred from homology"/>
<dbReference type="RefSeq" id="WP_259435510.1">
    <property type="nucleotide sequence ID" value="NZ_CP103866.1"/>
</dbReference>
<reference evidence="3" key="1">
    <citation type="submission" date="2022-08" db="EMBL/GenBank/DDBJ databases">
        <title>The complete genome sequence of the thermophilic bacterium Laceyella sacchari FBKL4.010 reveals the basis for tetramethylpyrazine biosynthesis in Moutai-flavor Daqu.</title>
        <authorList>
            <person name="Li D."/>
            <person name="Huang W."/>
            <person name="Wang C."/>
            <person name="Qiu S."/>
        </authorList>
    </citation>
    <scope>NUCLEOTIDE SEQUENCE</scope>
    <source>
        <strain evidence="3">FBKL4.014</strain>
    </source>
</reference>
<organism evidence="3 4">
    <name type="scientific">Laceyella sacchari</name>
    <name type="common">Thermoactinomyces thalpophilus</name>
    <dbReference type="NCBI Taxonomy" id="37482"/>
    <lineage>
        <taxon>Bacteria</taxon>
        <taxon>Bacillati</taxon>
        <taxon>Bacillota</taxon>
        <taxon>Bacilli</taxon>
        <taxon>Bacillales</taxon>
        <taxon>Thermoactinomycetaceae</taxon>
        <taxon>Laceyella</taxon>
    </lineage>
</organism>
<dbReference type="SMART" id="SM00854">
    <property type="entry name" value="PGA_cap"/>
    <property type="match status" value="1"/>
</dbReference>
<dbReference type="InterPro" id="IPR052169">
    <property type="entry name" value="CW_Biosynth-Accessory"/>
</dbReference>
<sequence>MAILFSSFWIPRAHPPSSKNPPRANPVPSQPKVVTIAAFGDVMMHMPQIKAGKTAAGGYDFRPFFKDIKPYLSVADLTIGNLEMTLAGKRLPFSGFPRFNAPDEILTALTDAGVDLLSTTNNHAMDTGEKGVIRTYQQVRKAGMQPIGTAPSAKDRKPVLVRKNGLTLAFLAYTESTNGLPVPKEKPYLVNRLNLTQVAKDITDAKKQGAHTVIVSLHFGVEYQRQPNPKQISIARQILNSGADVILGNHPHVVQHAEKVNINGQDKLIIYSMGNFISNQQKRYTDEGIIWYFDVVQHPDTKQITLDNIAYLPTLTHRYIGQKGLQYTVLPLTERLPERLPPYPGITKAKWQSVWQHTTSLINAKGTFPVYCP</sequence>
<feature type="domain" description="Capsule synthesis protein CapA" evidence="2">
    <location>
        <begin position="35"/>
        <end position="280"/>
    </location>
</feature>
<dbReference type="Gene3D" id="3.60.21.10">
    <property type="match status" value="1"/>
</dbReference>
<evidence type="ECO:0000259" key="2">
    <source>
        <dbReference type="SMART" id="SM00854"/>
    </source>
</evidence>
<protein>
    <submittedName>
        <fullName evidence="3">CapA family protein</fullName>
    </submittedName>
</protein>